<name>A0A8J2YLL8_9RHOB</name>
<comment type="caution">
    <text evidence="4">The sequence shown here is derived from an EMBL/GenBank/DDBJ whole genome shotgun (WGS) entry which is preliminary data.</text>
</comment>
<evidence type="ECO:0000313" key="5">
    <source>
        <dbReference type="Proteomes" id="UP000602745"/>
    </source>
</evidence>
<feature type="domain" description="Alpha/beta hydrolase fold-3" evidence="3">
    <location>
        <begin position="42"/>
        <end position="249"/>
    </location>
</feature>
<reference evidence="4" key="1">
    <citation type="journal article" date="2014" name="Int. J. Syst. Evol. Microbiol.">
        <title>Complete genome sequence of Corynebacterium casei LMG S-19264T (=DSM 44701T), isolated from a smear-ripened cheese.</title>
        <authorList>
            <consortium name="US DOE Joint Genome Institute (JGI-PGF)"/>
            <person name="Walter F."/>
            <person name="Albersmeier A."/>
            <person name="Kalinowski J."/>
            <person name="Ruckert C."/>
        </authorList>
    </citation>
    <scope>NUCLEOTIDE SEQUENCE</scope>
    <source>
        <strain evidence="4">CCM 7684</strain>
    </source>
</reference>
<proteinExistence type="inferred from homology"/>
<gene>
    <name evidence="4" type="ORF">GCM10007276_30830</name>
</gene>
<reference evidence="4" key="2">
    <citation type="submission" date="2020-09" db="EMBL/GenBank/DDBJ databases">
        <authorList>
            <person name="Sun Q."/>
            <person name="Sedlacek I."/>
        </authorList>
    </citation>
    <scope>NUCLEOTIDE SEQUENCE</scope>
    <source>
        <strain evidence="4">CCM 7684</strain>
    </source>
</reference>
<organism evidence="4 5">
    <name type="scientific">Agaricicola taiwanensis</name>
    <dbReference type="NCBI Taxonomy" id="591372"/>
    <lineage>
        <taxon>Bacteria</taxon>
        <taxon>Pseudomonadati</taxon>
        <taxon>Pseudomonadota</taxon>
        <taxon>Alphaproteobacteria</taxon>
        <taxon>Rhodobacterales</taxon>
        <taxon>Paracoccaceae</taxon>
        <taxon>Agaricicola</taxon>
    </lineage>
</organism>
<keyword evidence="2" id="KW-0378">Hydrolase</keyword>
<dbReference type="GO" id="GO:0016787">
    <property type="term" value="F:hydrolase activity"/>
    <property type="evidence" value="ECO:0007669"/>
    <property type="project" value="UniProtKB-KW"/>
</dbReference>
<evidence type="ECO:0000256" key="2">
    <source>
        <dbReference type="ARBA" id="ARBA00022801"/>
    </source>
</evidence>
<dbReference type="Gene3D" id="3.40.50.1820">
    <property type="entry name" value="alpha/beta hydrolase"/>
    <property type="match status" value="1"/>
</dbReference>
<dbReference type="InterPro" id="IPR013094">
    <property type="entry name" value="AB_hydrolase_3"/>
</dbReference>
<evidence type="ECO:0000313" key="4">
    <source>
        <dbReference type="EMBL" id="GGE51637.1"/>
    </source>
</evidence>
<accession>A0A8J2YLL8</accession>
<evidence type="ECO:0000256" key="1">
    <source>
        <dbReference type="ARBA" id="ARBA00010515"/>
    </source>
</evidence>
<keyword evidence="5" id="KW-1185">Reference proteome</keyword>
<dbReference type="AlphaFoldDB" id="A0A8J2YLL8"/>
<evidence type="ECO:0000259" key="3">
    <source>
        <dbReference type="Pfam" id="PF07859"/>
    </source>
</evidence>
<comment type="similarity">
    <text evidence="1">Belongs to the 'GDXG' lipolytic enzyme family.</text>
</comment>
<sequence length="302" mass="32816">MLAQVPASRTPVARVEDRRLPSPDGEVAVRIYWPDEAPRGCLVFLHGGGFVMGGLDTHDHVCRDLCAGAQSVVVAVDYRLAPEHPFPCALNDCEAALRWVVANAREIGTDPRKIVVGGDSAGGNLATVLTMRARDRREPKLAGQILIYPVTDAPLPFKPSYIANGSGYSLTSEDMIRFWRDYVGDSSDETDPEMCPLRAQYLGGLPDALVITAEFDPLRDEGEAYANRLMSAGIPTTLTRYDGAIHGFVRMGTEVRLAAHALQQICLWMTGRFTAGKTGGLDVELSEASGVATEADKRRERT</sequence>
<dbReference type="InterPro" id="IPR050300">
    <property type="entry name" value="GDXG_lipolytic_enzyme"/>
</dbReference>
<dbReference type="EMBL" id="BMCP01000005">
    <property type="protein sequence ID" value="GGE51637.1"/>
    <property type="molecule type" value="Genomic_DNA"/>
</dbReference>
<protein>
    <submittedName>
        <fullName evidence="4">Acetylhydrolase</fullName>
    </submittedName>
</protein>
<dbReference type="Pfam" id="PF07859">
    <property type="entry name" value="Abhydrolase_3"/>
    <property type="match status" value="1"/>
</dbReference>
<dbReference type="FunFam" id="3.40.50.1820:FF:000089">
    <property type="entry name" value="Alpha/beta hydrolase"/>
    <property type="match status" value="1"/>
</dbReference>
<dbReference type="SUPFAM" id="SSF53474">
    <property type="entry name" value="alpha/beta-Hydrolases"/>
    <property type="match status" value="1"/>
</dbReference>
<dbReference type="InterPro" id="IPR029058">
    <property type="entry name" value="AB_hydrolase_fold"/>
</dbReference>
<dbReference type="Proteomes" id="UP000602745">
    <property type="component" value="Unassembled WGS sequence"/>
</dbReference>
<dbReference type="PANTHER" id="PTHR48081:SF8">
    <property type="entry name" value="ALPHA_BETA HYDROLASE FOLD-3 DOMAIN-CONTAINING PROTEIN-RELATED"/>
    <property type="match status" value="1"/>
</dbReference>
<dbReference type="PANTHER" id="PTHR48081">
    <property type="entry name" value="AB HYDROLASE SUPERFAMILY PROTEIN C4A8.06C"/>
    <property type="match status" value="1"/>
</dbReference>